<accession>A0A2C6KX50</accession>
<keyword evidence="2" id="KW-1185">Reference proteome</keyword>
<name>A0A2C6KX50_9APIC</name>
<gene>
    <name evidence="1" type="ORF">CSUI_001541</name>
</gene>
<dbReference type="EMBL" id="MIGC01000616">
    <property type="protein sequence ID" value="PHJ24610.1"/>
    <property type="molecule type" value="Genomic_DNA"/>
</dbReference>
<comment type="caution">
    <text evidence="1">The sequence shown here is derived from an EMBL/GenBank/DDBJ whole genome shotgun (WGS) entry which is preliminary data.</text>
</comment>
<proteinExistence type="predicted"/>
<dbReference type="RefSeq" id="XP_067926282.1">
    <property type="nucleotide sequence ID" value="XM_068061747.1"/>
</dbReference>
<dbReference type="Proteomes" id="UP000221165">
    <property type="component" value="Unassembled WGS sequence"/>
</dbReference>
<organism evidence="1 2">
    <name type="scientific">Cystoisospora suis</name>
    <dbReference type="NCBI Taxonomy" id="483139"/>
    <lineage>
        <taxon>Eukaryota</taxon>
        <taxon>Sar</taxon>
        <taxon>Alveolata</taxon>
        <taxon>Apicomplexa</taxon>
        <taxon>Conoidasida</taxon>
        <taxon>Coccidia</taxon>
        <taxon>Eucoccidiorida</taxon>
        <taxon>Eimeriorina</taxon>
        <taxon>Sarcocystidae</taxon>
        <taxon>Cystoisospora</taxon>
    </lineage>
</organism>
<dbReference type="VEuPathDB" id="ToxoDB:CSUI_001541"/>
<dbReference type="GeneID" id="94424958"/>
<sequence length="63" mass="7301">MRFCFERSGRKFCGRSFEEFALLSPTHCSIHDYFSETVRVCSLVPFVSCDFIVTLYFATVETS</sequence>
<protein>
    <submittedName>
        <fullName evidence="1">Uncharacterized protein</fullName>
    </submittedName>
</protein>
<reference evidence="1 2" key="1">
    <citation type="journal article" date="2017" name="Int. J. Parasitol.">
        <title>The genome of the protozoan parasite Cystoisospora suis and a reverse vaccinology approach to identify vaccine candidates.</title>
        <authorList>
            <person name="Palmieri N."/>
            <person name="Shrestha A."/>
            <person name="Ruttkowski B."/>
            <person name="Beck T."/>
            <person name="Vogl C."/>
            <person name="Tomley F."/>
            <person name="Blake D.P."/>
            <person name="Joachim A."/>
        </authorList>
    </citation>
    <scope>NUCLEOTIDE SEQUENCE [LARGE SCALE GENOMIC DNA]</scope>
    <source>
        <strain evidence="1 2">Wien I</strain>
    </source>
</reference>
<dbReference type="AlphaFoldDB" id="A0A2C6KX50"/>
<evidence type="ECO:0000313" key="1">
    <source>
        <dbReference type="EMBL" id="PHJ24610.1"/>
    </source>
</evidence>
<evidence type="ECO:0000313" key="2">
    <source>
        <dbReference type="Proteomes" id="UP000221165"/>
    </source>
</evidence>